<dbReference type="AlphaFoldDB" id="A0A485KBM5"/>
<evidence type="ECO:0000256" key="2">
    <source>
        <dbReference type="SAM" id="MobiDB-lite"/>
    </source>
</evidence>
<sequence length="126" mass="14602">MNPTSEIRRAHHRDDDNLSVRQELRQLNIRLKSVEQDVHLLKNILSELGQGVMRLNEFVGRFADRYPLEDRDPKLNPMDSVAPCRPLRAHQETPNPSPLQDRGDSRLLRFKSLLLSCFVLTTSFVN</sequence>
<reference evidence="4 5" key="1">
    <citation type="submission" date="2019-03" db="EMBL/GenBank/DDBJ databases">
        <authorList>
            <person name="Gaulin E."/>
            <person name="Dumas B."/>
        </authorList>
    </citation>
    <scope>NUCLEOTIDE SEQUENCE [LARGE SCALE GENOMIC DNA]</scope>
    <source>
        <strain evidence="4">CBS 568.67</strain>
    </source>
</reference>
<reference evidence="3" key="2">
    <citation type="submission" date="2019-06" db="EMBL/GenBank/DDBJ databases">
        <title>Genomics analysis of Aphanomyces spp. identifies a new class of oomycete effector associated with host adaptation.</title>
        <authorList>
            <person name="Gaulin E."/>
        </authorList>
    </citation>
    <scope>NUCLEOTIDE SEQUENCE</scope>
    <source>
        <strain evidence="3">CBS 578.67</strain>
    </source>
</reference>
<name>A0A485KBM5_9STRA</name>
<evidence type="ECO:0000256" key="1">
    <source>
        <dbReference type="SAM" id="Coils"/>
    </source>
</evidence>
<organism evidence="4 5">
    <name type="scientific">Aphanomyces stellatus</name>
    <dbReference type="NCBI Taxonomy" id="120398"/>
    <lineage>
        <taxon>Eukaryota</taxon>
        <taxon>Sar</taxon>
        <taxon>Stramenopiles</taxon>
        <taxon>Oomycota</taxon>
        <taxon>Saprolegniomycetes</taxon>
        <taxon>Saprolegniales</taxon>
        <taxon>Verrucalvaceae</taxon>
        <taxon>Aphanomyces</taxon>
    </lineage>
</organism>
<dbReference type="EMBL" id="VJMH01000263">
    <property type="protein sequence ID" value="KAF0717359.1"/>
    <property type="molecule type" value="Genomic_DNA"/>
</dbReference>
<feature type="coiled-coil region" evidence="1">
    <location>
        <begin position="17"/>
        <end position="44"/>
    </location>
</feature>
<dbReference type="Proteomes" id="UP000332933">
    <property type="component" value="Unassembled WGS sequence"/>
</dbReference>
<gene>
    <name evidence="4" type="primary">Aste57867_2339</name>
    <name evidence="3" type="ORF">As57867_002334</name>
    <name evidence="4" type="ORF">ASTE57867_2339</name>
</gene>
<protein>
    <submittedName>
        <fullName evidence="4">Aste57867_2339 protein</fullName>
    </submittedName>
</protein>
<evidence type="ECO:0000313" key="4">
    <source>
        <dbReference type="EMBL" id="VFT79541.1"/>
    </source>
</evidence>
<evidence type="ECO:0000313" key="3">
    <source>
        <dbReference type="EMBL" id="KAF0717359.1"/>
    </source>
</evidence>
<keyword evidence="5" id="KW-1185">Reference proteome</keyword>
<keyword evidence="1" id="KW-0175">Coiled coil</keyword>
<accession>A0A485KBM5</accession>
<proteinExistence type="predicted"/>
<dbReference type="EMBL" id="CAADRA010000263">
    <property type="protein sequence ID" value="VFT79541.1"/>
    <property type="molecule type" value="Genomic_DNA"/>
</dbReference>
<evidence type="ECO:0000313" key="5">
    <source>
        <dbReference type="Proteomes" id="UP000332933"/>
    </source>
</evidence>
<feature type="region of interest" description="Disordered" evidence="2">
    <location>
        <begin position="69"/>
        <end position="103"/>
    </location>
</feature>